<reference evidence="5 6" key="1">
    <citation type="submission" date="2024-02" db="EMBL/GenBank/DDBJ databases">
        <authorList>
            <person name="Daric V."/>
            <person name="Darras S."/>
        </authorList>
    </citation>
    <scope>NUCLEOTIDE SEQUENCE [LARGE SCALE GENOMIC DNA]</scope>
</reference>
<evidence type="ECO:0000256" key="3">
    <source>
        <dbReference type="SAM" id="SignalP"/>
    </source>
</evidence>
<dbReference type="Pfam" id="PF00386">
    <property type="entry name" value="C1q"/>
    <property type="match status" value="1"/>
</dbReference>
<keyword evidence="6" id="KW-1185">Reference proteome</keyword>
<evidence type="ECO:0000313" key="5">
    <source>
        <dbReference type="EMBL" id="CAK8690995.1"/>
    </source>
</evidence>
<name>A0ABP0GGV0_CLALP</name>
<dbReference type="EMBL" id="CAWYQH010000119">
    <property type="protein sequence ID" value="CAK8690995.1"/>
    <property type="molecule type" value="Genomic_DNA"/>
</dbReference>
<evidence type="ECO:0000256" key="2">
    <source>
        <dbReference type="ARBA" id="ARBA00022525"/>
    </source>
</evidence>
<protein>
    <recommendedName>
        <fullName evidence="4">C1q domain-containing protein</fullName>
    </recommendedName>
</protein>
<dbReference type="PANTHER" id="PTHR15427">
    <property type="entry name" value="EMILIN ELASTIN MICROFIBRIL INTERFACE-LOCATED PROTEIN ELASTIN MICROFIBRIL INTERFACER"/>
    <property type="match status" value="1"/>
</dbReference>
<feature type="signal peptide" evidence="3">
    <location>
        <begin position="1"/>
        <end position="27"/>
    </location>
</feature>
<dbReference type="SUPFAM" id="SSF49842">
    <property type="entry name" value="TNF-like"/>
    <property type="match status" value="1"/>
</dbReference>
<organism evidence="5 6">
    <name type="scientific">Clavelina lepadiformis</name>
    <name type="common">Light-bulb sea squirt</name>
    <name type="synonym">Ascidia lepadiformis</name>
    <dbReference type="NCBI Taxonomy" id="159417"/>
    <lineage>
        <taxon>Eukaryota</taxon>
        <taxon>Metazoa</taxon>
        <taxon>Chordata</taxon>
        <taxon>Tunicata</taxon>
        <taxon>Ascidiacea</taxon>
        <taxon>Aplousobranchia</taxon>
        <taxon>Clavelinidae</taxon>
        <taxon>Clavelina</taxon>
    </lineage>
</organism>
<evidence type="ECO:0000259" key="4">
    <source>
        <dbReference type="PROSITE" id="PS50871"/>
    </source>
</evidence>
<dbReference type="SMART" id="SM00110">
    <property type="entry name" value="C1Q"/>
    <property type="match status" value="1"/>
</dbReference>
<dbReference type="InterPro" id="IPR050392">
    <property type="entry name" value="Collagen/C1q_domain"/>
</dbReference>
<dbReference type="Gene3D" id="2.60.120.40">
    <property type="match status" value="1"/>
</dbReference>
<dbReference type="InterPro" id="IPR001073">
    <property type="entry name" value="C1q_dom"/>
</dbReference>
<dbReference type="PROSITE" id="PS50871">
    <property type="entry name" value="C1Q"/>
    <property type="match status" value="1"/>
</dbReference>
<sequence length="220" mass="23926">MFLCKIKMPSIAVGSIFAATLCLLVVASPETSTATLDDATTDSPTIDPSITLEGKCVVVCDATSLASIQRNNEYSSRSVGLTRKIAFSAARRTSNVDYFSPESADRRVVKFDQVLVNIGNAFDMHESTFRPVVGGVYSFSFTIVKVYNKYSLTVALTVNGNPVFVAYADGNKADHELAQNGGLFRLNPGDQVKIEVLEGDLNTGWQDSTFSGYLLYQDDF</sequence>
<gene>
    <name evidence="5" type="ORF">CVLEPA_LOCUS23531</name>
</gene>
<proteinExistence type="predicted"/>
<evidence type="ECO:0000256" key="1">
    <source>
        <dbReference type="ARBA" id="ARBA00004613"/>
    </source>
</evidence>
<accession>A0ABP0GGV0</accession>
<keyword evidence="3" id="KW-0732">Signal</keyword>
<dbReference type="PRINTS" id="PR00007">
    <property type="entry name" value="COMPLEMNTC1Q"/>
</dbReference>
<feature type="chain" id="PRO_5046138093" description="C1q domain-containing protein" evidence="3">
    <location>
        <begin position="28"/>
        <end position="220"/>
    </location>
</feature>
<feature type="domain" description="C1q" evidence="4">
    <location>
        <begin position="80"/>
        <end position="220"/>
    </location>
</feature>
<comment type="caution">
    <text evidence="5">The sequence shown here is derived from an EMBL/GenBank/DDBJ whole genome shotgun (WGS) entry which is preliminary data.</text>
</comment>
<dbReference type="PANTHER" id="PTHR15427:SF33">
    <property type="entry name" value="COLLAGEN IV NC1 DOMAIN-CONTAINING PROTEIN"/>
    <property type="match status" value="1"/>
</dbReference>
<comment type="subcellular location">
    <subcellularLocation>
        <location evidence="1">Secreted</location>
    </subcellularLocation>
</comment>
<keyword evidence="2" id="KW-0964">Secreted</keyword>
<evidence type="ECO:0000313" key="6">
    <source>
        <dbReference type="Proteomes" id="UP001642483"/>
    </source>
</evidence>
<dbReference type="Proteomes" id="UP001642483">
    <property type="component" value="Unassembled WGS sequence"/>
</dbReference>
<dbReference type="InterPro" id="IPR008983">
    <property type="entry name" value="Tumour_necrosis_fac-like_dom"/>
</dbReference>